<evidence type="ECO:0000259" key="2">
    <source>
        <dbReference type="Pfam" id="PF13421"/>
    </source>
</evidence>
<dbReference type="Proteomes" id="UP000639396">
    <property type="component" value="Unassembled WGS sequence"/>
</dbReference>
<feature type="domain" description="SPFH" evidence="2">
    <location>
        <begin position="22"/>
        <end position="224"/>
    </location>
</feature>
<reference evidence="3" key="1">
    <citation type="submission" date="2020-09" db="EMBL/GenBank/DDBJ databases">
        <title>A novel bacterium of genus Paenibacillus, isolated from South China Sea.</title>
        <authorList>
            <person name="Huang H."/>
            <person name="Mo K."/>
            <person name="Hu Y."/>
        </authorList>
    </citation>
    <scope>NUCLEOTIDE SEQUENCE</scope>
    <source>
        <strain evidence="3">IB182363</strain>
    </source>
</reference>
<protein>
    <submittedName>
        <fullName evidence="3">SPFH domain-containing protein</fullName>
    </submittedName>
</protein>
<dbReference type="PANTHER" id="PTHR37826">
    <property type="entry name" value="FLOTILLIN BAND_7_5 DOMAIN PROTEIN"/>
    <property type="match status" value="1"/>
</dbReference>
<dbReference type="InterPro" id="IPR033880">
    <property type="entry name" value="SPFH_YdjI"/>
</dbReference>
<organism evidence="3 4">
    <name type="scientific">Paenibacillus oceani</name>
    <dbReference type="NCBI Taxonomy" id="2772510"/>
    <lineage>
        <taxon>Bacteria</taxon>
        <taxon>Bacillati</taxon>
        <taxon>Bacillota</taxon>
        <taxon>Bacilli</taxon>
        <taxon>Bacillales</taxon>
        <taxon>Paenibacillaceae</taxon>
        <taxon>Paenibacillus</taxon>
    </lineage>
</organism>
<name>A0A927CD78_9BACL</name>
<dbReference type="Pfam" id="PF12773">
    <property type="entry name" value="DZR"/>
    <property type="match status" value="2"/>
</dbReference>
<sequence length="394" mass="42615">MALITVVKYDGPADVLAWKYPDQELGTWTQLIVNESQEALLFMGGQALDVFPAGRHTLSTQNIPILTSIVKLPFGGKSPFTAEVWFVNKLRTLNIKWGTAAPIQLKDPVYQVPVSVRAFGQFGIQIEDTRSFLTKLIGTVEEYDQATLGKHFRAAMMMNINELISSYLIHKKISILEINAYVGEISKHIEERIAPAFQSYGIRLVNFHTDSINIPESDSVTARLKEALAKKAEMNILGYTYHQERTFDTLQSAAQNEAASGTFMGVGIGMEMGAGIGGTMGRTMSELSRQASAPASGCSKCGHPITAGSKFCSNCGDPYHPCAACGADNPANARSCAKCGQAMAGGCRHCGVSITQGAKFCPECGQSQTLQCSSCKQEFQPGEKFCKECGHKLG</sequence>
<comment type="caution">
    <text evidence="3">The sequence shown here is derived from an EMBL/GenBank/DDBJ whole genome shotgun (WGS) entry which is preliminary data.</text>
</comment>
<keyword evidence="4" id="KW-1185">Reference proteome</keyword>
<dbReference type="AlphaFoldDB" id="A0A927CD78"/>
<feature type="domain" description="DZANK-type" evidence="1">
    <location>
        <begin position="298"/>
        <end position="340"/>
    </location>
</feature>
<dbReference type="EMBL" id="JACXJA010000049">
    <property type="protein sequence ID" value="MBD2865919.1"/>
    <property type="molecule type" value="Genomic_DNA"/>
</dbReference>
<evidence type="ECO:0000259" key="1">
    <source>
        <dbReference type="Pfam" id="PF12773"/>
    </source>
</evidence>
<dbReference type="CDD" id="cd03408">
    <property type="entry name" value="SPFH_like_u1"/>
    <property type="match status" value="1"/>
</dbReference>
<dbReference type="InterPro" id="IPR025874">
    <property type="entry name" value="DZR"/>
</dbReference>
<gene>
    <name evidence="3" type="ORF">IDH45_28440</name>
</gene>
<evidence type="ECO:0000313" key="3">
    <source>
        <dbReference type="EMBL" id="MBD2865919.1"/>
    </source>
</evidence>
<proteinExistence type="predicted"/>
<dbReference type="PANTHER" id="PTHR37826:SF2">
    <property type="entry name" value="ZINC-RIBBON DOMAIN-CONTAINING PROTEIN"/>
    <property type="match status" value="1"/>
</dbReference>
<dbReference type="Pfam" id="PF13421">
    <property type="entry name" value="Band_7_1"/>
    <property type="match status" value="1"/>
</dbReference>
<accession>A0A927CD78</accession>
<evidence type="ECO:0000313" key="4">
    <source>
        <dbReference type="Proteomes" id="UP000639396"/>
    </source>
</evidence>
<feature type="domain" description="DZANK-type" evidence="1">
    <location>
        <begin position="347"/>
        <end position="390"/>
    </location>
</feature>
<dbReference type="RefSeq" id="WP_190931540.1">
    <property type="nucleotide sequence ID" value="NZ_JACXJA010000049.1"/>
</dbReference>